<dbReference type="AlphaFoldDB" id="A0A823A2S3"/>
<evidence type="ECO:0000256" key="2">
    <source>
        <dbReference type="SAM" id="Phobius"/>
    </source>
</evidence>
<dbReference type="EMBL" id="DUZY01000008">
    <property type="protein sequence ID" value="DAD48388.1"/>
    <property type="molecule type" value="Genomic_DNA"/>
</dbReference>
<keyword evidence="2" id="KW-0472">Membrane</keyword>
<organism evidence="3 4">
    <name type="scientific">Nelumbo nucifera</name>
    <name type="common">Sacred lotus</name>
    <dbReference type="NCBI Taxonomy" id="4432"/>
    <lineage>
        <taxon>Eukaryota</taxon>
        <taxon>Viridiplantae</taxon>
        <taxon>Streptophyta</taxon>
        <taxon>Embryophyta</taxon>
        <taxon>Tracheophyta</taxon>
        <taxon>Spermatophyta</taxon>
        <taxon>Magnoliopsida</taxon>
        <taxon>Proteales</taxon>
        <taxon>Nelumbonaceae</taxon>
        <taxon>Nelumbo</taxon>
    </lineage>
</organism>
<gene>
    <name evidence="3" type="ORF">HUJ06_018325</name>
</gene>
<keyword evidence="2" id="KW-0812">Transmembrane</keyword>
<feature type="transmembrane region" description="Helical" evidence="2">
    <location>
        <begin position="80"/>
        <end position="101"/>
    </location>
</feature>
<reference evidence="3 4" key="1">
    <citation type="journal article" date="2020" name="Mol. Biol. Evol.">
        <title>Distinct Expression and Methylation Patterns for Genes with Different Fates following a Single Whole-Genome Duplication in Flowering Plants.</title>
        <authorList>
            <person name="Shi T."/>
            <person name="Rahmani R.S."/>
            <person name="Gugger P.F."/>
            <person name="Wang M."/>
            <person name="Li H."/>
            <person name="Zhang Y."/>
            <person name="Li Z."/>
            <person name="Wang Q."/>
            <person name="Van de Peer Y."/>
            <person name="Marchal K."/>
            <person name="Chen J."/>
        </authorList>
    </citation>
    <scope>NUCLEOTIDE SEQUENCE [LARGE SCALE GENOMIC DNA]</scope>
    <source>
        <tissue evidence="3">Leaf</tissue>
    </source>
</reference>
<keyword evidence="4" id="KW-1185">Reference proteome</keyword>
<sequence length="111" mass="12199">MRMENEPHDESDGADDEEHGNNCGDKAAEEGSAPLVVRRGIVWIGVVVSCWQWCGVRVGCAGGGGCGGVARLRRRVAVGIVARLPLVVAWWIACYWFVWIFHGRTEVESFL</sequence>
<feature type="region of interest" description="Disordered" evidence="1">
    <location>
        <begin position="1"/>
        <end position="28"/>
    </location>
</feature>
<dbReference type="Proteomes" id="UP000607653">
    <property type="component" value="Unassembled WGS sequence"/>
</dbReference>
<feature type="compositionally biased region" description="Basic and acidic residues" evidence="1">
    <location>
        <begin position="1"/>
        <end position="11"/>
    </location>
</feature>
<evidence type="ECO:0000256" key="1">
    <source>
        <dbReference type="SAM" id="MobiDB-lite"/>
    </source>
</evidence>
<evidence type="ECO:0000313" key="3">
    <source>
        <dbReference type="EMBL" id="DAD48388.1"/>
    </source>
</evidence>
<comment type="caution">
    <text evidence="3">The sequence shown here is derived from an EMBL/GenBank/DDBJ whole genome shotgun (WGS) entry which is preliminary data.</text>
</comment>
<accession>A0A823A2S3</accession>
<evidence type="ECO:0000313" key="4">
    <source>
        <dbReference type="Proteomes" id="UP000607653"/>
    </source>
</evidence>
<proteinExistence type="predicted"/>
<keyword evidence="2" id="KW-1133">Transmembrane helix</keyword>
<protein>
    <recommendedName>
        <fullName evidence="5">Transmembrane protein</fullName>
    </recommendedName>
</protein>
<name>A0A823A2S3_NELNU</name>
<evidence type="ECO:0008006" key="5">
    <source>
        <dbReference type="Google" id="ProtNLM"/>
    </source>
</evidence>